<keyword evidence="4" id="KW-0964">Secreted</keyword>
<feature type="chain" id="PRO_5022921975" evidence="10">
    <location>
        <begin position="21"/>
        <end position="406"/>
    </location>
</feature>
<dbReference type="FunFam" id="2.160.20.10:FF:000004">
    <property type="entry name" value="Pectin lyase-like superfamily protein"/>
    <property type="match status" value="1"/>
</dbReference>
<evidence type="ECO:0000313" key="11">
    <source>
        <dbReference type="EMBL" id="MPA71448.1"/>
    </source>
</evidence>
<evidence type="ECO:0000256" key="9">
    <source>
        <dbReference type="RuleBase" id="RU361169"/>
    </source>
</evidence>
<evidence type="ECO:0000256" key="10">
    <source>
        <dbReference type="SAM" id="SignalP"/>
    </source>
</evidence>
<feature type="signal peptide" evidence="10">
    <location>
        <begin position="1"/>
        <end position="20"/>
    </location>
</feature>
<accession>A0A5B7BSH4</accession>
<name>A0A5B7BSH4_DAVIN</name>
<dbReference type="Gene3D" id="2.160.20.10">
    <property type="entry name" value="Single-stranded right-handed beta-helix, Pectin lyase-like"/>
    <property type="match status" value="1"/>
</dbReference>
<evidence type="ECO:0000256" key="4">
    <source>
        <dbReference type="ARBA" id="ARBA00022525"/>
    </source>
</evidence>
<dbReference type="EC" id="3.2.1.67" evidence="11"/>
<evidence type="ECO:0000256" key="1">
    <source>
        <dbReference type="ARBA" id="ARBA00004191"/>
    </source>
</evidence>
<keyword evidence="7" id="KW-0961">Cell wall biogenesis/degradation</keyword>
<dbReference type="EMBL" id="GHES01040889">
    <property type="protein sequence ID" value="MPA71448.1"/>
    <property type="molecule type" value="Transcribed_RNA"/>
</dbReference>
<proteinExistence type="inferred from homology"/>
<dbReference type="InterPro" id="IPR006626">
    <property type="entry name" value="PbH1"/>
</dbReference>
<dbReference type="Pfam" id="PF00295">
    <property type="entry name" value="Glyco_hydro_28"/>
    <property type="match status" value="1"/>
</dbReference>
<organism evidence="11">
    <name type="scientific">Davidia involucrata</name>
    <name type="common">Dove tree</name>
    <dbReference type="NCBI Taxonomy" id="16924"/>
    <lineage>
        <taxon>Eukaryota</taxon>
        <taxon>Viridiplantae</taxon>
        <taxon>Streptophyta</taxon>
        <taxon>Embryophyta</taxon>
        <taxon>Tracheophyta</taxon>
        <taxon>Spermatophyta</taxon>
        <taxon>Magnoliopsida</taxon>
        <taxon>eudicotyledons</taxon>
        <taxon>Gunneridae</taxon>
        <taxon>Pentapetalae</taxon>
        <taxon>asterids</taxon>
        <taxon>Cornales</taxon>
        <taxon>Nyssaceae</taxon>
        <taxon>Davidia</taxon>
    </lineage>
</organism>
<comment type="subcellular location">
    <subcellularLocation>
        <location evidence="1">Secreted</location>
        <location evidence="1">Cell wall</location>
    </subcellularLocation>
</comment>
<dbReference type="SMART" id="SM00710">
    <property type="entry name" value="PbH1"/>
    <property type="match status" value="5"/>
</dbReference>
<dbReference type="InterPro" id="IPR000743">
    <property type="entry name" value="Glyco_hydro_28"/>
</dbReference>
<keyword evidence="5 9" id="KW-0378">Hydrolase</keyword>
<dbReference type="InterPro" id="IPR012334">
    <property type="entry name" value="Pectin_lyas_fold"/>
</dbReference>
<dbReference type="GO" id="GO:0071555">
    <property type="term" value="P:cell wall organization"/>
    <property type="evidence" value="ECO:0007669"/>
    <property type="project" value="UniProtKB-KW"/>
</dbReference>
<reference evidence="11" key="1">
    <citation type="submission" date="2019-08" db="EMBL/GenBank/DDBJ databases">
        <title>Reference gene set and small RNA set construction with multiple tissues from Davidia involucrata Baill.</title>
        <authorList>
            <person name="Yang H."/>
            <person name="Zhou C."/>
            <person name="Li G."/>
            <person name="Wang J."/>
            <person name="Gao P."/>
            <person name="Wang M."/>
            <person name="Wang R."/>
            <person name="Zhao Y."/>
        </authorList>
    </citation>
    <scope>NUCLEOTIDE SEQUENCE</scope>
    <source>
        <tissue evidence="11">Mixed with DoveR01_LX</tissue>
    </source>
</reference>
<dbReference type="SUPFAM" id="SSF51126">
    <property type="entry name" value="Pectin lyase-like"/>
    <property type="match status" value="1"/>
</dbReference>
<sequence>MKFSVLLISLVLLSAYAAEAQVFDVTKYGAKANGEISQALMSAWKEACASPTASSVVIPAGTYMSKEVTFAGPCKAPVEIKLQGTLQANADPASFKTDGWIVFQRIDGFTLSGGGTFDGQGATTWANRKCFEKAHCPKIPYNVRFNFVINAMIQDITSLNSKNFHISVLGGKNFTFQHVTITAPDESPNTDGIHIGRSNGVNILDSTIKTGDDCISMGDGSQQIHIEKVTCGPGHGISVGSLGKYPKEEPVSGITVKNCTLTGTMNGVRIKSWPNSPGATTASDMHFEDVIMNNVGYPIIIDQQYCPWNQCKQELPSKVKISNVSFKNIRGTSSTQEVVKLVCSKGVPCENVEIGDIDLAYHGPRGAATTICTNVQPKFTGKQNPATCAGAAAGAGAGAGPDAQPS</sequence>
<dbReference type="PROSITE" id="PS00502">
    <property type="entry name" value="POLYGALACTURONASE"/>
    <property type="match status" value="1"/>
</dbReference>
<feature type="active site" evidence="8">
    <location>
        <position position="235"/>
    </location>
</feature>
<gene>
    <name evidence="11" type="ORF">Din_040889</name>
</gene>
<dbReference type="GO" id="GO:0047911">
    <property type="term" value="F:galacturan 1,4-alpha-galacturonidase activity"/>
    <property type="evidence" value="ECO:0007669"/>
    <property type="project" value="UniProtKB-EC"/>
</dbReference>
<dbReference type="PANTHER" id="PTHR31375">
    <property type="match status" value="1"/>
</dbReference>
<dbReference type="AlphaFoldDB" id="A0A5B7BSH4"/>
<dbReference type="GO" id="GO:0005975">
    <property type="term" value="P:carbohydrate metabolic process"/>
    <property type="evidence" value="ECO:0007669"/>
    <property type="project" value="InterPro"/>
</dbReference>
<evidence type="ECO:0000256" key="7">
    <source>
        <dbReference type="ARBA" id="ARBA00023316"/>
    </source>
</evidence>
<dbReference type="GO" id="GO:0004650">
    <property type="term" value="F:polygalacturonase activity"/>
    <property type="evidence" value="ECO:0007669"/>
    <property type="project" value="InterPro"/>
</dbReference>
<keyword evidence="10" id="KW-0732">Signal</keyword>
<evidence type="ECO:0000256" key="6">
    <source>
        <dbReference type="ARBA" id="ARBA00023295"/>
    </source>
</evidence>
<dbReference type="InterPro" id="IPR011050">
    <property type="entry name" value="Pectin_lyase_fold/virulence"/>
</dbReference>
<protein>
    <submittedName>
        <fullName evidence="11">Putative exopolygalacturonase-like</fullName>
        <ecNumber evidence="11">3.2.1.67</ecNumber>
    </submittedName>
</protein>
<comment type="similarity">
    <text evidence="2 9">Belongs to the glycosyl hydrolase 28 family.</text>
</comment>
<evidence type="ECO:0000256" key="2">
    <source>
        <dbReference type="ARBA" id="ARBA00008834"/>
    </source>
</evidence>
<keyword evidence="6 9" id="KW-0326">Glycosidase</keyword>
<evidence type="ECO:0000256" key="3">
    <source>
        <dbReference type="ARBA" id="ARBA00022512"/>
    </source>
</evidence>
<keyword evidence="3" id="KW-0134">Cell wall</keyword>
<evidence type="ECO:0000256" key="5">
    <source>
        <dbReference type="ARBA" id="ARBA00022801"/>
    </source>
</evidence>
<evidence type="ECO:0000256" key="8">
    <source>
        <dbReference type="PROSITE-ProRule" id="PRU10052"/>
    </source>
</evidence>